<dbReference type="OrthoDB" id="10007406at2759"/>
<evidence type="ECO:0008006" key="3">
    <source>
        <dbReference type="Google" id="ProtNLM"/>
    </source>
</evidence>
<organism evidence="1 2">
    <name type="scientific">Albula goreensis</name>
    <dbReference type="NCBI Taxonomy" id="1534307"/>
    <lineage>
        <taxon>Eukaryota</taxon>
        <taxon>Metazoa</taxon>
        <taxon>Chordata</taxon>
        <taxon>Craniata</taxon>
        <taxon>Vertebrata</taxon>
        <taxon>Euteleostomi</taxon>
        <taxon>Actinopterygii</taxon>
        <taxon>Neopterygii</taxon>
        <taxon>Teleostei</taxon>
        <taxon>Albuliformes</taxon>
        <taxon>Albulidae</taxon>
        <taxon>Albula</taxon>
    </lineage>
</organism>
<dbReference type="AlphaFoldDB" id="A0A8T3DYE9"/>
<protein>
    <recommendedName>
        <fullName evidence="3">KIAA0825</fullName>
    </recommendedName>
</protein>
<dbReference type="PANTHER" id="PTHR33960:SF1">
    <property type="entry name" value="SIMILAR TO KIAA0825 PROTEIN"/>
    <property type="match status" value="1"/>
</dbReference>
<evidence type="ECO:0000313" key="1">
    <source>
        <dbReference type="EMBL" id="KAI1900407.1"/>
    </source>
</evidence>
<comment type="caution">
    <text evidence="1">The sequence shown here is derived from an EMBL/GenBank/DDBJ whole genome shotgun (WGS) entry which is preliminary data.</text>
</comment>
<sequence length="1239" mass="136780">MEWPGDYPRDHAFVDCGISGLPGDLDVQQILRDTEEKLKLNACCIEQSLKELQVKLGDSWTGDKASTPADCLQWFSPHNLSSLKPNCTGQQQLLDFLKALQQFLRTEEEGERNPAPLASQPPGSPVHAVREEAILEVQEVWEDVRLLLRCHLLDRLQIVTDGAEGADEEDDPHAPQRTHHLQRLLFLYPEAEVLSRYRSLRAKAIRELIHSSQSSIPAETGFDRVANGFQAASPTLCRMVAEDLHALSGLVEPPTILAFINQAHLGTLAHELCALMEKLWENALKDNTTPAGKAARSSARSKATVAPQEAPKRGRSFCLTSHQLRCLTLLASALLDHEEHVDELATELGFLCCAGEPPCSVRGILKKNKEDTETTVRESSRCTTDTFFLAPEATALEFDWRAAFRELASPMAHCVKVVLEDVCAKGLQQEEAAHASGSALVAWGNAPCQEGSAMTCPETGTPKMVEKFCSDIIEELDALFPLALACREDSLLEVRASFVEVVGKVTSSILGRLQERARQVFISAPLRKLPALLASVVCVQQRLSHYETQLKDSARIPISLLPIQKCLELTAALQENLIGYCVRVCATCILQDPESHHWADPKPFYEGERCSFSIQMWHYFLSGLRSDLWAVLPPGLAQEVLAQVLSQTLELLVQRYSQACPSYNRTQQMRADITATLLCVEQLMWSVCDSSDALLRPDPYARPCISSIHSLCNQLLAVLAIVTSPLPELYKRFNGGSDGELPSKAHETPSYNQSTLWLRLLSPDLFTGDSARVLVADDLAALGQLRLLSAQPGCRYKMLLQSLLHSDCALLQALLNNSRFLMDDGAKDSLDSQQDGDKIMKPVFTVLSTLNHVPKALSLVLEGYFDKRNLWDHLYNLTVEPDPGWTEPTALRCVKAALTEPINSIVGHLVTMVISWQVSEDLSAPLSWKDVPDSVLSKVPKEWNYTPRNSKAKESSKSCARLLMQAVSFVFTNLPSAVASLPLPVRYLFHVGEKRLSQNSRQLKPMGLLLWGLLSCLCQTLEDGNALMRLAGHPLDRGGRDRLALVAECLQGAMGQQKGVPKATVHKVLQTLEECRPKWSTIQLQKARKLCSEGAFELAESGVALERCSGGGSGGATELTEQKISLMVLEICHKAGGGEYLRQIYHIIQLNEELLASRLSALTGPMPTTTKTPTVTLSLGAPGPCDPRPPFNALTQFSRIGSRDFDQSTISEWSWDWAQLLPSYQGMSQVTLRTLLANR</sequence>
<dbReference type="Proteomes" id="UP000829720">
    <property type="component" value="Unassembled WGS sequence"/>
</dbReference>
<keyword evidence="2" id="KW-1185">Reference proteome</keyword>
<reference evidence="1" key="1">
    <citation type="submission" date="2021-01" db="EMBL/GenBank/DDBJ databases">
        <authorList>
            <person name="Zahm M."/>
            <person name="Roques C."/>
            <person name="Cabau C."/>
            <person name="Klopp C."/>
            <person name="Donnadieu C."/>
            <person name="Jouanno E."/>
            <person name="Lampietro C."/>
            <person name="Louis A."/>
            <person name="Herpin A."/>
            <person name="Echchiki A."/>
            <person name="Berthelot C."/>
            <person name="Parey E."/>
            <person name="Roest-Crollius H."/>
            <person name="Braasch I."/>
            <person name="Postlethwait J."/>
            <person name="Bobe J."/>
            <person name="Montfort J."/>
            <person name="Bouchez O."/>
            <person name="Begum T."/>
            <person name="Mejri S."/>
            <person name="Adams A."/>
            <person name="Chen W.-J."/>
            <person name="Guiguen Y."/>
        </authorList>
    </citation>
    <scope>NUCLEOTIDE SEQUENCE</scope>
    <source>
        <tissue evidence="1">Blood</tissue>
    </source>
</reference>
<evidence type="ECO:0000313" key="2">
    <source>
        <dbReference type="Proteomes" id="UP000829720"/>
    </source>
</evidence>
<name>A0A8T3DYE9_9TELE</name>
<dbReference type="EMBL" id="JAERUA010000004">
    <property type="protein sequence ID" value="KAI1900407.1"/>
    <property type="molecule type" value="Genomic_DNA"/>
</dbReference>
<dbReference type="Pfam" id="PF14906">
    <property type="entry name" value="DUF4495"/>
    <property type="match status" value="1"/>
</dbReference>
<dbReference type="PANTHER" id="PTHR33960">
    <property type="entry name" value="SIMILAR TO KIAA0825 PROTEIN"/>
    <property type="match status" value="1"/>
</dbReference>
<gene>
    <name evidence="1" type="ORF">AGOR_G00049630</name>
</gene>
<dbReference type="InterPro" id="IPR027993">
    <property type="entry name" value="DUF4495"/>
</dbReference>
<proteinExistence type="predicted"/>
<accession>A0A8T3DYE9</accession>